<proteinExistence type="predicted"/>
<accession>A0A1M7F756</accession>
<keyword evidence="2" id="KW-1185">Reference proteome</keyword>
<dbReference type="Proteomes" id="UP000322545">
    <property type="component" value="Unassembled WGS sequence"/>
</dbReference>
<dbReference type="AlphaFoldDB" id="A0A1M7F756"/>
<protein>
    <submittedName>
        <fullName evidence="1">Uncharacterized protein</fullName>
    </submittedName>
</protein>
<evidence type="ECO:0000313" key="2">
    <source>
        <dbReference type="Proteomes" id="UP000322545"/>
    </source>
</evidence>
<sequence>MARYNVNFELSVEDMELIEAALRQTKSELAGKLVAPADEQPEQIDAIDHSVRRIHDLLGRLHNQKVFYRPRSQPYISG</sequence>
<organism evidence="1 2">
    <name type="scientific">Roseovarius litoreus</name>
    <dbReference type="NCBI Taxonomy" id="1155722"/>
    <lineage>
        <taxon>Bacteria</taxon>
        <taxon>Pseudomonadati</taxon>
        <taxon>Pseudomonadota</taxon>
        <taxon>Alphaproteobacteria</taxon>
        <taxon>Rhodobacterales</taxon>
        <taxon>Roseobacteraceae</taxon>
        <taxon>Roseovarius</taxon>
    </lineage>
</organism>
<evidence type="ECO:0000313" key="1">
    <source>
        <dbReference type="EMBL" id="SHL99803.1"/>
    </source>
</evidence>
<gene>
    <name evidence="1" type="ORF">SAMN05443432_10474</name>
</gene>
<reference evidence="1 2" key="1">
    <citation type="submission" date="2016-11" db="EMBL/GenBank/DDBJ databases">
        <authorList>
            <person name="Varghese N."/>
            <person name="Submissions S."/>
        </authorList>
    </citation>
    <scope>NUCLEOTIDE SEQUENCE [LARGE SCALE GENOMIC DNA]</scope>
    <source>
        <strain evidence="1 2">DSM 28249</strain>
    </source>
</reference>
<name>A0A1M7F756_9RHOB</name>
<dbReference type="EMBL" id="FRCB01000004">
    <property type="protein sequence ID" value="SHL99803.1"/>
    <property type="molecule type" value="Genomic_DNA"/>
</dbReference>
<dbReference type="RefSeq" id="WP_007818003.1">
    <property type="nucleotide sequence ID" value="NZ_FRCB01000004.1"/>
</dbReference>